<proteinExistence type="predicted"/>
<sequence length="140" mass="16310">MVENFIDNIIKNNKVFVIEFKDEIAISQSLLFKDDAGNPVNVVCFWSNRQTAAKCCIDDWQNYKPQEICIATFIEDYLVNVYNESFIAGLDFNEKMEGIEADPLDLILELVKSLKKNKINLEFEYFKNLTDLENQIQKLL</sequence>
<keyword evidence="2" id="KW-1185">Reference proteome</keyword>
<dbReference type="STRING" id="913024.SAMN05421741_12020"/>
<organism evidence="1 2">
    <name type="scientific">Paenimyroides ummariense</name>
    <dbReference type="NCBI Taxonomy" id="913024"/>
    <lineage>
        <taxon>Bacteria</taxon>
        <taxon>Pseudomonadati</taxon>
        <taxon>Bacteroidota</taxon>
        <taxon>Flavobacteriia</taxon>
        <taxon>Flavobacteriales</taxon>
        <taxon>Flavobacteriaceae</taxon>
        <taxon>Paenimyroides</taxon>
    </lineage>
</organism>
<reference evidence="2" key="1">
    <citation type="submission" date="2016-10" db="EMBL/GenBank/DDBJ databases">
        <authorList>
            <person name="Varghese N."/>
            <person name="Submissions S."/>
        </authorList>
    </citation>
    <scope>NUCLEOTIDE SEQUENCE [LARGE SCALE GENOMIC DNA]</scope>
    <source>
        <strain evidence="2">DS-12</strain>
    </source>
</reference>
<dbReference type="RefSeq" id="WP_177205784.1">
    <property type="nucleotide sequence ID" value="NZ_FOVI01000020.1"/>
</dbReference>
<accession>A0A1I5EDY9</accession>
<evidence type="ECO:0000313" key="1">
    <source>
        <dbReference type="EMBL" id="SFO09714.1"/>
    </source>
</evidence>
<evidence type="ECO:0000313" key="2">
    <source>
        <dbReference type="Proteomes" id="UP000199036"/>
    </source>
</evidence>
<dbReference type="Proteomes" id="UP000199036">
    <property type="component" value="Unassembled WGS sequence"/>
</dbReference>
<dbReference type="EMBL" id="FOVI01000020">
    <property type="protein sequence ID" value="SFO09714.1"/>
    <property type="molecule type" value="Genomic_DNA"/>
</dbReference>
<protein>
    <recommendedName>
        <fullName evidence="3">DUF2750 domain-containing protein</fullName>
    </recommendedName>
</protein>
<gene>
    <name evidence="1" type="ORF">SAMN05421741_12020</name>
</gene>
<dbReference type="InterPro" id="IPR021284">
    <property type="entry name" value="DUF2750"/>
</dbReference>
<dbReference type="Pfam" id="PF11042">
    <property type="entry name" value="DUF2750"/>
    <property type="match status" value="1"/>
</dbReference>
<dbReference type="AlphaFoldDB" id="A0A1I5EDY9"/>
<name>A0A1I5EDY9_9FLAO</name>
<evidence type="ECO:0008006" key="3">
    <source>
        <dbReference type="Google" id="ProtNLM"/>
    </source>
</evidence>